<evidence type="ECO:0008006" key="3">
    <source>
        <dbReference type="Google" id="ProtNLM"/>
    </source>
</evidence>
<dbReference type="EMBL" id="OBDY01000001">
    <property type="protein sequence ID" value="SNY04169.1"/>
    <property type="molecule type" value="Genomic_DNA"/>
</dbReference>
<evidence type="ECO:0000313" key="2">
    <source>
        <dbReference type="Proteomes" id="UP000219612"/>
    </source>
</evidence>
<organism evidence="1 2">
    <name type="scientific">Paractinoplanes atraurantiacus</name>
    <dbReference type="NCBI Taxonomy" id="1036182"/>
    <lineage>
        <taxon>Bacteria</taxon>
        <taxon>Bacillati</taxon>
        <taxon>Actinomycetota</taxon>
        <taxon>Actinomycetes</taxon>
        <taxon>Micromonosporales</taxon>
        <taxon>Micromonosporaceae</taxon>
        <taxon>Paractinoplanes</taxon>
    </lineage>
</organism>
<protein>
    <recommendedName>
        <fullName evidence="3">Transcriptional regulator, AlpA family</fullName>
    </recommendedName>
</protein>
<dbReference type="OrthoDB" id="3400183at2"/>
<dbReference type="Proteomes" id="UP000219612">
    <property type="component" value="Unassembled WGS sequence"/>
</dbReference>
<gene>
    <name evidence="1" type="ORF">SAMN05421748_101160</name>
</gene>
<dbReference type="AlphaFoldDB" id="A0A285EYS8"/>
<accession>A0A285EYS8</accession>
<keyword evidence="2" id="KW-1185">Reference proteome</keyword>
<proteinExistence type="predicted"/>
<reference evidence="1 2" key="1">
    <citation type="submission" date="2017-09" db="EMBL/GenBank/DDBJ databases">
        <authorList>
            <person name="Ehlers B."/>
            <person name="Leendertz F.H."/>
        </authorList>
    </citation>
    <scope>NUCLEOTIDE SEQUENCE [LARGE SCALE GENOMIC DNA]</scope>
    <source>
        <strain evidence="1 2">CGMCC 4.6857</strain>
    </source>
</reference>
<name>A0A285EYS8_9ACTN</name>
<sequence>MGIAEIRARMGGITRQRVYQLALRPDWPKPYDELVQGRVWRIADIEAWITANRPALAGPRAGRGD</sequence>
<evidence type="ECO:0000313" key="1">
    <source>
        <dbReference type="EMBL" id="SNY04169.1"/>
    </source>
</evidence>